<dbReference type="SUPFAM" id="SSF48179">
    <property type="entry name" value="6-phosphogluconate dehydrogenase C-terminal domain-like"/>
    <property type="match status" value="1"/>
</dbReference>
<evidence type="ECO:0000256" key="11">
    <source>
        <dbReference type="PIRSR" id="PIRSR000105-1"/>
    </source>
</evidence>
<keyword evidence="8" id="KW-0443">Lipid metabolism</keyword>
<dbReference type="Pfam" id="PF00725">
    <property type="entry name" value="3HCDH"/>
    <property type="match status" value="1"/>
</dbReference>
<evidence type="ECO:0000256" key="14">
    <source>
        <dbReference type="SAM" id="MobiDB-lite"/>
    </source>
</evidence>
<keyword evidence="6" id="KW-0560">Oxidoreductase</keyword>
<feature type="binding site" evidence="12">
    <location>
        <position position="168"/>
    </location>
    <ligand>
        <name>NAD(+)</name>
        <dbReference type="ChEBI" id="CHEBI:57540"/>
    </ligand>
</feature>
<keyword evidence="9" id="KW-0496">Mitochondrion</keyword>
<comment type="pathway">
    <text evidence="2">Lipid metabolism; fatty acid beta-oxidation.</text>
</comment>
<dbReference type="PANTHER" id="PTHR43561:SF3">
    <property type="entry name" value="HYDROXYACYL-COENZYME A DEHYDROGENASE, MITOCHONDRIAL"/>
    <property type="match status" value="1"/>
</dbReference>
<dbReference type="InterPro" id="IPR008927">
    <property type="entry name" value="6-PGluconate_DH-like_C_sf"/>
</dbReference>
<dbReference type="PANTHER" id="PTHR43561">
    <property type="match status" value="1"/>
</dbReference>
<dbReference type="Gene3D" id="3.40.50.720">
    <property type="entry name" value="NAD(P)-binding Rossmann-like Domain"/>
    <property type="match status" value="1"/>
</dbReference>
<feature type="domain" description="3-hydroxyacyl-CoA dehydrogenase NAD binding" evidence="16">
    <location>
        <begin position="48"/>
        <end position="233"/>
    </location>
</feature>
<sequence>MLRCLPTRHVALRLPSPALVSRFHTTPRASTAAPSGAETSSPANPIKNVVVYGSGLMGSGIVQVAAQHQYQVTMVDLGADHLKKGQGYIEASLKRVARKKFADSDAQQKAFVEDTLSRIQLSTDPEAAATTADLIVEAIVENINTKRSLFSSLDQVAPKHAIFTSNTSSLPISELASATKRQDRFAGLHFFNPVPQMKLVEVVSTAEVNPTVINDLTQFCLSLKKAPVNCKDTPGFIVNRLLVPYLMEAVRLVERGEATPKDVDTAMKLGAGYPMGPFELLDYIGLDTCKFILDGWYKEGKGLAGDKLVRPSERLNELVAKGDLGRKSGKGFYSY</sequence>
<feature type="binding site" evidence="12">
    <location>
        <position position="327"/>
    </location>
    <ligand>
        <name>NAD(+)</name>
        <dbReference type="ChEBI" id="CHEBI:57540"/>
    </ligand>
</feature>
<evidence type="ECO:0000256" key="1">
    <source>
        <dbReference type="ARBA" id="ARBA00004305"/>
    </source>
</evidence>
<dbReference type="InterPro" id="IPR052242">
    <property type="entry name" value="Mito_3-hydroxyacyl-CoA_DH"/>
</dbReference>
<dbReference type="Gene3D" id="1.10.1040.10">
    <property type="entry name" value="N-(1-d-carboxylethyl)-l-norvaline Dehydrogenase, domain 2"/>
    <property type="match status" value="1"/>
</dbReference>
<comment type="similarity">
    <text evidence="3">Belongs to the 3-hydroxyacyl-CoA dehydrogenase family.</text>
</comment>
<evidence type="ECO:0000259" key="15">
    <source>
        <dbReference type="Pfam" id="PF00725"/>
    </source>
</evidence>
<dbReference type="InterPro" id="IPR013328">
    <property type="entry name" value="6PGD_dom2"/>
</dbReference>
<evidence type="ECO:0000256" key="5">
    <source>
        <dbReference type="ARBA" id="ARBA00022832"/>
    </source>
</evidence>
<feature type="region of interest" description="Disordered" evidence="14">
    <location>
        <begin position="25"/>
        <end position="44"/>
    </location>
</feature>
<evidence type="ECO:0000256" key="2">
    <source>
        <dbReference type="ARBA" id="ARBA00005005"/>
    </source>
</evidence>
<dbReference type="InterPro" id="IPR006176">
    <property type="entry name" value="3-OHacyl-CoA_DH_NAD-bd"/>
</dbReference>
<organism evidence="17 18">
    <name type="scientific">Dispira parvispora</name>
    <dbReference type="NCBI Taxonomy" id="1520584"/>
    <lineage>
        <taxon>Eukaryota</taxon>
        <taxon>Fungi</taxon>
        <taxon>Fungi incertae sedis</taxon>
        <taxon>Zoopagomycota</taxon>
        <taxon>Kickxellomycotina</taxon>
        <taxon>Dimargaritomycetes</taxon>
        <taxon>Dimargaritales</taxon>
        <taxon>Dimargaritaceae</taxon>
        <taxon>Dispira</taxon>
    </lineage>
</organism>
<evidence type="ECO:0000256" key="8">
    <source>
        <dbReference type="ARBA" id="ARBA00023098"/>
    </source>
</evidence>
<evidence type="ECO:0000256" key="3">
    <source>
        <dbReference type="ARBA" id="ARBA00009463"/>
    </source>
</evidence>
<dbReference type="EC" id="1.1.1.35" evidence="4"/>
<evidence type="ECO:0000313" key="18">
    <source>
        <dbReference type="Proteomes" id="UP001150925"/>
    </source>
</evidence>
<dbReference type="InterPro" id="IPR006180">
    <property type="entry name" value="3-OHacyl-CoA_DH_CS"/>
</dbReference>
<dbReference type="PROSITE" id="PS00067">
    <property type="entry name" value="3HCDH"/>
    <property type="match status" value="1"/>
</dbReference>
<feature type="binding site" evidence="12">
    <location>
        <position position="141"/>
    </location>
    <ligand>
        <name>NAD(+)</name>
        <dbReference type="ChEBI" id="CHEBI:57540"/>
    </ligand>
</feature>
<dbReference type="PIRSF" id="PIRSF000105">
    <property type="entry name" value="HCDH"/>
    <property type="match status" value="1"/>
</dbReference>
<dbReference type="InterPro" id="IPR006108">
    <property type="entry name" value="3HC_DH_C"/>
</dbReference>
<evidence type="ECO:0000313" key="17">
    <source>
        <dbReference type="EMBL" id="KAJ1951750.1"/>
    </source>
</evidence>
<evidence type="ECO:0000256" key="9">
    <source>
        <dbReference type="ARBA" id="ARBA00023128"/>
    </source>
</evidence>
<evidence type="ECO:0000256" key="7">
    <source>
        <dbReference type="ARBA" id="ARBA00023027"/>
    </source>
</evidence>
<keyword evidence="18" id="KW-1185">Reference proteome</keyword>
<evidence type="ECO:0000256" key="10">
    <source>
        <dbReference type="ARBA" id="ARBA00049556"/>
    </source>
</evidence>
<dbReference type="InterPro" id="IPR036291">
    <property type="entry name" value="NAD(P)-bd_dom_sf"/>
</dbReference>
<dbReference type="Pfam" id="PF02737">
    <property type="entry name" value="3HCDH_N"/>
    <property type="match status" value="1"/>
</dbReference>
<keyword evidence="7 12" id="KW-0520">NAD</keyword>
<feature type="compositionally biased region" description="Polar residues" evidence="14">
    <location>
        <begin position="25"/>
        <end position="43"/>
    </location>
</feature>
<feature type="binding site" evidence="12">
    <location>
        <position position="192"/>
    </location>
    <ligand>
        <name>NAD(+)</name>
        <dbReference type="ChEBI" id="CHEBI:57540"/>
    </ligand>
</feature>
<dbReference type="SUPFAM" id="SSF51735">
    <property type="entry name" value="NAD(P)-binding Rossmann-fold domains"/>
    <property type="match status" value="1"/>
</dbReference>
<dbReference type="AlphaFoldDB" id="A0A9W8E3T8"/>
<dbReference type="GO" id="GO:0005759">
    <property type="term" value="C:mitochondrial matrix"/>
    <property type="evidence" value="ECO:0007669"/>
    <property type="project" value="UniProtKB-SubCell"/>
</dbReference>
<evidence type="ECO:0000256" key="12">
    <source>
        <dbReference type="PIRSR" id="PIRSR000105-2"/>
    </source>
</evidence>
<feature type="binding site" evidence="12">
    <location>
        <position position="76"/>
    </location>
    <ligand>
        <name>NAD(+)</name>
        <dbReference type="ChEBI" id="CHEBI:57540"/>
    </ligand>
</feature>
<evidence type="ECO:0000256" key="4">
    <source>
        <dbReference type="ARBA" id="ARBA00013000"/>
    </source>
</evidence>
<feature type="binding site" evidence="12">
    <location>
        <position position="146"/>
    </location>
    <ligand>
        <name>NAD(+)</name>
        <dbReference type="ChEBI" id="CHEBI:57540"/>
    </ligand>
</feature>
<evidence type="ECO:0000256" key="13">
    <source>
        <dbReference type="PIRSR" id="PIRSR000105-3"/>
    </source>
</evidence>
<dbReference type="Proteomes" id="UP001150925">
    <property type="component" value="Unassembled WGS sequence"/>
</dbReference>
<name>A0A9W8E3T8_9FUNG</name>
<dbReference type="EMBL" id="JANBPY010003431">
    <property type="protein sequence ID" value="KAJ1951750.1"/>
    <property type="molecule type" value="Genomic_DNA"/>
</dbReference>
<evidence type="ECO:0000259" key="16">
    <source>
        <dbReference type="Pfam" id="PF02737"/>
    </source>
</evidence>
<dbReference type="InterPro" id="IPR022694">
    <property type="entry name" value="3-OHacyl-CoA_DH"/>
</dbReference>
<evidence type="ECO:0000256" key="6">
    <source>
        <dbReference type="ARBA" id="ARBA00023002"/>
    </source>
</evidence>
<feature type="site" description="Important for catalytic activity" evidence="11">
    <location>
        <position position="189"/>
    </location>
</feature>
<dbReference type="FunFam" id="3.40.50.720:FF:000009">
    <property type="entry name" value="Fatty oxidation complex, alpha subunit"/>
    <property type="match status" value="1"/>
</dbReference>
<protein>
    <recommendedName>
        <fullName evidence="4">3-hydroxyacyl-CoA dehydrogenase</fullName>
        <ecNumber evidence="4">1.1.1.35</ecNumber>
    </recommendedName>
</protein>
<keyword evidence="5" id="KW-0276">Fatty acid metabolism</keyword>
<comment type="subcellular location">
    <subcellularLocation>
        <location evidence="1">Mitochondrion matrix</location>
    </subcellularLocation>
</comment>
<feature type="binding site" evidence="13">
    <location>
        <position position="99"/>
    </location>
    <ligand>
        <name>CoA</name>
        <dbReference type="ChEBI" id="CHEBI:57287"/>
    </ligand>
</feature>
<dbReference type="OrthoDB" id="5958943at2759"/>
<feature type="binding site" evidence="13">
    <location>
        <position position="92"/>
    </location>
    <ligand>
        <name>CoA</name>
        <dbReference type="ChEBI" id="CHEBI:57287"/>
    </ligand>
</feature>
<feature type="binding site" evidence="13">
    <location>
        <position position="168"/>
    </location>
    <ligand>
        <name>CoA</name>
        <dbReference type="ChEBI" id="CHEBI:57287"/>
    </ligand>
</feature>
<comment type="catalytic activity">
    <reaction evidence="10">
        <text>a (3S)-3-hydroxyacyl-CoA + NAD(+) = a 3-oxoacyl-CoA + NADH + H(+)</text>
        <dbReference type="Rhea" id="RHEA:22432"/>
        <dbReference type="ChEBI" id="CHEBI:15378"/>
        <dbReference type="ChEBI" id="CHEBI:57318"/>
        <dbReference type="ChEBI" id="CHEBI:57540"/>
        <dbReference type="ChEBI" id="CHEBI:57945"/>
        <dbReference type="ChEBI" id="CHEBI:90726"/>
        <dbReference type="EC" id="1.1.1.35"/>
    </reaction>
</comment>
<reference evidence="17" key="1">
    <citation type="submission" date="2022-07" db="EMBL/GenBank/DDBJ databases">
        <title>Phylogenomic reconstructions and comparative analyses of Kickxellomycotina fungi.</title>
        <authorList>
            <person name="Reynolds N.K."/>
            <person name="Stajich J.E."/>
            <person name="Barry K."/>
            <person name="Grigoriev I.V."/>
            <person name="Crous P."/>
            <person name="Smith M.E."/>
        </authorList>
    </citation>
    <scope>NUCLEOTIDE SEQUENCE</scope>
    <source>
        <strain evidence="17">RSA 1196</strain>
    </source>
</reference>
<comment type="caution">
    <text evidence="17">The sequence shown here is derived from an EMBL/GenBank/DDBJ whole genome shotgun (WGS) entry which is preliminary data.</text>
</comment>
<dbReference type="GO" id="GO:0006635">
    <property type="term" value="P:fatty acid beta-oxidation"/>
    <property type="evidence" value="ECO:0007669"/>
    <property type="project" value="TreeGrafter"/>
</dbReference>
<feature type="binding site" evidence="12">
    <location>
        <begin position="53"/>
        <end position="58"/>
    </location>
    <ligand>
        <name>NAD(+)</name>
        <dbReference type="ChEBI" id="CHEBI:57540"/>
    </ligand>
</feature>
<gene>
    <name evidence="17" type="ORF">IWQ62_006379</name>
</gene>
<dbReference type="GO" id="GO:0070403">
    <property type="term" value="F:NAD+ binding"/>
    <property type="evidence" value="ECO:0007669"/>
    <property type="project" value="InterPro"/>
</dbReference>
<proteinExistence type="inferred from homology"/>
<dbReference type="GO" id="GO:0003857">
    <property type="term" value="F:(3S)-3-hydroxyacyl-CoA dehydrogenase (NAD+) activity"/>
    <property type="evidence" value="ECO:0007669"/>
    <property type="project" value="UniProtKB-EC"/>
</dbReference>
<accession>A0A9W8E3T8</accession>
<feature type="domain" description="3-hydroxyacyl-CoA dehydrogenase C-terminal" evidence="15">
    <location>
        <begin position="235"/>
        <end position="335"/>
    </location>
</feature>